<comment type="catalytic activity">
    <reaction evidence="2">
        <text>adenosylcob(III)inamide phosphate + GTP + H(+) = adenosylcob(III)inamide-GDP + diphosphate</text>
        <dbReference type="Rhea" id="RHEA:22712"/>
        <dbReference type="ChEBI" id="CHEBI:15378"/>
        <dbReference type="ChEBI" id="CHEBI:33019"/>
        <dbReference type="ChEBI" id="CHEBI:37565"/>
        <dbReference type="ChEBI" id="CHEBI:58502"/>
        <dbReference type="ChEBI" id="CHEBI:60487"/>
        <dbReference type="EC" id="2.7.7.62"/>
    </reaction>
</comment>
<feature type="binding site" evidence="19">
    <location>
        <begin position="51"/>
        <end position="54"/>
    </location>
    <ligand>
        <name>GTP</name>
        <dbReference type="ChEBI" id="CHEBI:37565"/>
    </ligand>
</feature>
<dbReference type="EMBL" id="WBUI01000069">
    <property type="protein sequence ID" value="KAB2927630.1"/>
    <property type="molecule type" value="Genomic_DNA"/>
</dbReference>
<dbReference type="GO" id="GO:0009236">
    <property type="term" value="P:cobalamin biosynthetic process"/>
    <property type="evidence" value="ECO:0007669"/>
    <property type="project" value="UniProtKB-UniPathway"/>
</dbReference>
<gene>
    <name evidence="21" type="primary">cobU</name>
    <name evidence="21" type="ORF">F9K24_22560</name>
</gene>
<evidence type="ECO:0000256" key="7">
    <source>
        <dbReference type="ARBA" id="ARBA00007490"/>
    </source>
</evidence>
<evidence type="ECO:0000256" key="19">
    <source>
        <dbReference type="PIRSR" id="PIRSR006135-2"/>
    </source>
</evidence>
<comment type="catalytic activity">
    <reaction evidence="1">
        <text>adenosylcob(III)inamide + ATP = adenosylcob(III)inamide phosphate + ADP + H(+)</text>
        <dbReference type="Rhea" id="RHEA:15769"/>
        <dbReference type="ChEBI" id="CHEBI:2480"/>
        <dbReference type="ChEBI" id="CHEBI:15378"/>
        <dbReference type="ChEBI" id="CHEBI:30616"/>
        <dbReference type="ChEBI" id="CHEBI:58502"/>
        <dbReference type="ChEBI" id="CHEBI:456216"/>
        <dbReference type="EC" id="2.7.1.156"/>
    </reaction>
</comment>
<organism evidence="21 22">
    <name type="scientific">Leptonema illini</name>
    <dbReference type="NCBI Taxonomy" id="183"/>
    <lineage>
        <taxon>Bacteria</taxon>
        <taxon>Pseudomonadati</taxon>
        <taxon>Spirochaetota</taxon>
        <taxon>Spirochaetia</taxon>
        <taxon>Leptospirales</taxon>
        <taxon>Leptospiraceae</taxon>
        <taxon>Leptonema</taxon>
    </lineage>
</organism>
<feature type="binding site" evidence="19">
    <location>
        <position position="63"/>
    </location>
    <ligand>
        <name>GTP</name>
        <dbReference type="ChEBI" id="CHEBI:37565"/>
    </ligand>
</feature>
<evidence type="ECO:0000313" key="21">
    <source>
        <dbReference type="EMBL" id="KAB2927630.1"/>
    </source>
</evidence>
<dbReference type="InterPro" id="IPR027417">
    <property type="entry name" value="P-loop_NTPase"/>
</dbReference>
<keyword evidence="12 19" id="KW-0547">Nucleotide-binding</keyword>
<dbReference type="GO" id="GO:0043752">
    <property type="term" value="F:adenosylcobinamide kinase activity"/>
    <property type="evidence" value="ECO:0007669"/>
    <property type="project" value="UniProtKB-EC"/>
</dbReference>
<evidence type="ECO:0000256" key="13">
    <source>
        <dbReference type="ARBA" id="ARBA00022777"/>
    </source>
</evidence>
<evidence type="ECO:0000256" key="6">
    <source>
        <dbReference type="ARBA" id="ARBA00005159"/>
    </source>
</evidence>
<name>A0A833LW89_9LEPT</name>
<keyword evidence="14" id="KW-0067">ATP-binding</keyword>
<evidence type="ECO:0000256" key="15">
    <source>
        <dbReference type="ARBA" id="ARBA00023134"/>
    </source>
</evidence>
<comment type="pathway">
    <text evidence="6">Cofactor biosynthesis; adenosylcobalamin biosynthesis; adenosylcobalamin from cob(II)yrinate a,c-diamide: step 5/7.</text>
</comment>
<keyword evidence="13 21" id="KW-0418">Kinase</keyword>
<evidence type="ECO:0000256" key="5">
    <source>
        <dbReference type="ARBA" id="ARBA00004692"/>
    </source>
</evidence>
<dbReference type="NCBIfam" id="NF004469">
    <property type="entry name" value="PRK05800.1"/>
    <property type="match status" value="1"/>
</dbReference>
<dbReference type="GO" id="GO:0008820">
    <property type="term" value="F:cobinamide phosphate guanylyltransferase activity"/>
    <property type="evidence" value="ECO:0007669"/>
    <property type="project" value="UniProtKB-EC"/>
</dbReference>
<dbReference type="GO" id="GO:0005524">
    <property type="term" value="F:ATP binding"/>
    <property type="evidence" value="ECO:0007669"/>
    <property type="project" value="UniProtKB-KW"/>
</dbReference>
<evidence type="ECO:0000256" key="11">
    <source>
        <dbReference type="ARBA" id="ARBA00022679"/>
    </source>
</evidence>
<evidence type="ECO:0000256" key="1">
    <source>
        <dbReference type="ARBA" id="ARBA00000312"/>
    </source>
</evidence>
<comment type="catalytic activity">
    <reaction evidence="3">
        <text>adenosylcob(III)inamide + GTP = adenosylcob(III)inamide phosphate + GDP + H(+)</text>
        <dbReference type="Rhea" id="RHEA:15765"/>
        <dbReference type="ChEBI" id="CHEBI:2480"/>
        <dbReference type="ChEBI" id="CHEBI:15378"/>
        <dbReference type="ChEBI" id="CHEBI:37565"/>
        <dbReference type="ChEBI" id="CHEBI:58189"/>
        <dbReference type="ChEBI" id="CHEBI:58502"/>
        <dbReference type="EC" id="2.7.1.156"/>
    </reaction>
</comment>
<dbReference type="PANTHER" id="PTHR34848:SF1">
    <property type="entry name" value="BIFUNCTIONAL ADENOSYLCOBALAMIN BIOSYNTHESIS PROTEIN COBU"/>
    <property type="match status" value="1"/>
</dbReference>
<evidence type="ECO:0000256" key="18">
    <source>
        <dbReference type="PIRSR" id="PIRSR006135-1"/>
    </source>
</evidence>
<keyword evidence="10" id="KW-0169">Cobalamin biosynthesis</keyword>
<accession>A0A833LW89</accession>
<dbReference type="Proteomes" id="UP000460298">
    <property type="component" value="Unassembled WGS sequence"/>
</dbReference>
<evidence type="ECO:0000313" key="22">
    <source>
        <dbReference type="Proteomes" id="UP000460298"/>
    </source>
</evidence>
<dbReference type="SUPFAM" id="SSF52540">
    <property type="entry name" value="P-loop containing nucleoside triphosphate hydrolases"/>
    <property type="match status" value="1"/>
</dbReference>
<sequence>MARLILITGGARSGKSTYALERAEEISRDRSFLATCPVMDGEMRQRIERHRQEREGRGWRCCEEEIAVAARIAEIATAGVVLVDCLTLWINNLLFKAEAAQEVFTEAEMRSDVARLLTAIGTHPGTVILVSNEVGMGIVPDNAFARHYRDLVGTCNRLIAAAADEVVLVSCGLPLFLKGGRPAGDITITTTGQEDGSSGENAEGNLSAG</sequence>
<feature type="active site" description="GMP-histidine intermediate" evidence="18">
    <location>
        <position position="50"/>
    </location>
</feature>
<evidence type="ECO:0000256" key="12">
    <source>
        <dbReference type="ARBA" id="ARBA00022741"/>
    </source>
</evidence>
<evidence type="ECO:0000256" key="8">
    <source>
        <dbReference type="ARBA" id="ARBA00012016"/>
    </source>
</evidence>
<proteinExistence type="inferred from homology"/>
<dbReference type="Pfam" id="PF02283">
    <property type="entry name" value="CobU"/>
    <property type="match status" value="1"/>
</dbReference>
<keyword evidence="15 19" id="KW-0342">GTP-binding</keyword>
<dbReference type="CDD" id="cd00544">
    <property type="entry name" value="CobU"/>
    <property type="match status" value="1"/>
</dbReference>
<evidence type="ECO:0000256" key="10">
    <source>
        <dbReference type="ARBA" id="ARBA00022573"/>
    </source>
</evidence>
<comment type="similarity">
    <text evidence="7">Belongs to the CobU/CobP family.</text>
</comment>
<dbReference type="UniPathway" id="UPA00148">
    <property type="reaction ID" value="UER00236"/>
</dbReference>
<evidence type="ECO:0000256" key="20">
    <source>
        <dbReference type="SAM" id="MobiDB-lite"/>
    </source>
</evidence>
<dbReference type="GO" id="GO:0005525">
    <property type="term" value="F:GTP binding"/>
    <property type="evidence" value="ECO:0007669"/>
    <property type="project" value="UniProtKB-KW"/>
</dbReference>
<feature type="binding site" evidence="19">
    <location>
        <begin position="9"/>
        <end position="16"/>
    </location>
    <ligand>
        <name>GTP</name>
        <dbReference type="ChEBI" id="CHEBI:37565"/>
    </ligand>
</feature>
<protein>
    <recommendedName>
        <fullName evidence="16">Adenosylcobinamide kinase</fullName>
        <ecNumber evidence="8">2.7.1.156</ecNumber>
        <ecNumber evidence="9">2.7.7.62</ecNumber>
    </recommendedName>
    <alternativeName>
        <fullName evidence="17">Adenosylcobinamide-phosphate guanylyltransferase</fullName>
    </alternativeName>
</protein>
<dbReference type="AlphaFoldDB" id="A0A833LW89"/>
<dbReference type="EC" id="2.7.1.156" evidence="8"/>
<evidence type="ECO:0000256" key="4">
    <source>
        <dbReference type="ARBA" id="ARBA00003889"/>
    </source>
</evidence>
<evidence type="ECO:0000256" key="14">
    <source>
        <dbReference type="ARBA" id="ARBA00022840"/>
    </source>
</evidence>
<dbReference type="InterPro" id="IPR003203">
    <property type="entry name" value="CobU/CobP"/>
</dbReference>
<feature type="region of interest" description="Disordered" evidence="20">
    <location>
        <begin position="187"/>
        <end position="209"/>
    </location>
</feature>
<comment type="function">
    <text evidence="4">Catalyzes ATP-dependent phosphorylation of adenosylcobinamide and addition of GMP to adenosylcobinamide phosphate.</text>
</comment>
<reference evidence="21 22" key="1">
    <citation type="submission" date="2019-10" db="EMBL/GenBank/DDBJ databases">
        <title>Extracellular Electron Transfer in a Candidatus Methanoperedens spp. Enrichment Culture.</title>
        <authorList>
            <person name="Berger S."/>
            <person name="Rangel Shaw D."/>
            <person name="Berben T."/>
            <person name="In 'T Zandt M."/>
            <person name="Frank J."/>
            <person name="Reimann J."/>
            <person name="Jetten M.S.M."/>
            <person name="Welte C.U."/>
        </authorList>
    </citation>
    <scope>NUCLEOTIDE SEQUENCE [LARGE SCALE GENOMIC DNA]</scope>
    <source>
        <strain evidence="21">SB12</strain>
    </source>
</reference>
<evidence type="ECO:0000256" key="2">
    <source>
        <dbReference type="ARBA" id="ARBA00000711"/>
    </source>
</evidence>
<keyword evidence="21" id="KW-0548">Nucleotidyltransferase</keyword>
<comment type="pathway">
    <text evidence="5">Cofactor biosynthesis; adenosylcobalamin biosynthesis; adenosylcobalamin from cob(II)yrinate a,c-diamide: step 6/7.</text>
</comment>
<evidence type="ECO:0000256" key="9">
    <source>
        <dbReference type="ARBA" id="ARBA00012523"/>
    </source>
</evidence>
<evidence type="ECO:0000256" key="17">
    <source>
        <dbReference type="ARBA" id="ARBA00030571"/>
    </source>
</evidence>
<feature type="compositionally biased region" description="Polar residues" evidence="20">
    <location>
        <begin position="187"/>
        <end position="200"/>
    </location>
</feature>
<dbReference type="Gene3D" id="3.40.50.300">
    <property type="entry name" value="P-loop containing nucleotide triphosphate hydrolases"/>
    <property type="match status" value="1"/>
</dbReference>
<comment type="caution">
    <text evidence="21">The sequence shown here is derived from an EMBL/GenBank/DDBJ whole genome shotgun (WGS) entry which is preliminary data.</text>
</comment>
<evidence type="ECO:0000256" key="3">
    <source>
        <dbReference type="ARBA" id="ARBA00001522"/>
    </source>
</evidence>
<dbReference type="PIRSF" id="PIRSF006135">
    <property type="entry name" value="CobU"/>
    <property type="match status" value="1"/>
</dbReference>
<evidence type="ECO:0000256" key="16">
    <source>
        <dbReference type="ARBA" id="ARBA00029570"/>
    </source>
</evidence>
<dbReference type="EC" id="2.7.7.62" evidence="9"/>
<keyword evidence="11 21" id="KW-0808">Transferase</keyword>
<dbReference type="PANTHER" id="PTHR34848">
    <property type="match status" value="1"/>
</dbReference>
<feature type="binding site" evidence="19">
    <location>
        <position position="84"/>
    </location>
    <ligand>
        <name>GTP</name>
        <dbReference type="ChEBI" id="CHEBI:37565"/>
    </ligand>
</feature>